<name>A0ABR4PSQ3_9HELO</name>
<sequence length="152" mass="16785">MDDKLLNPGVLARVQVRHRPFRFGFSLFIPFHSLQFKPIHFRSSKYLALPPSLLSFLSLSSYLYNFLSPDDPFHHFLSIHFFNKKSISTVKMQFTLITFATLLAVAFAAPTPNAEIIARAPQVGAETAAMSDASGNVVPFVSTSVNKPAVAA</sequence>
<comment type="caution">
    <text evidence="1">The sequence shown here is derived from an EMBL/GenBank/DDBJ whole genome shotgun (WGS) entry which is preliminary data.</text>
</comment>
<protein>
    <submittedName>
        <fullName evidence="1">Uncharacterized protein</fullName>
    </submittedName>
</protein>
<evidence type="ECO:0000313" key="2">
    <source>
        <dbReference type="Proteomes" id="UP001629113"/>
    </source>
</evidence>
<dbReference type="EMBL" id="JBFCZG010000002">
    <property type="protein sequence ID" value="KAL3426362.1"/>
    <property type="molecule type" value="Genomic_DNA"/>
</dbReference>
<keyword evidence="2" id="KW-1185">Reference proteome</keyword>
<reference evidence="1 2" key="1">
    <citation type="submission" date="2024-06" db="EMBL/GenBank/DDBJ databases">
        <title>Complete genome of Phlyctema vagabunda strain 19-DSS-EL-015.</title>
        <authorList>
            <person name="Fiorenzani C."/>
        </authorList>
    </citation>
    <scope>NUCLEOTIDE SEQUENCE [LARGE SCALE GENOMIC DNA]</scope>
    <source>
        <strain evidence="1 2">19-DSS-EL-015</strain>
    </source>
</reference>
<evidence type="ECO:0000313" key="1">
    <source>
        <dbReference type="EMBL" id="KAL3426362.1"/>
    </source>
</evidence>
<organism evidence="1 2">
    <name type="scientific">Phlyctema vagabunda</name>
    <dbReference type="NCBI Taxonomy" id="108571"/>
    <lineage>
        <taxon>Eukaryota</taxon>
        <taxon>Fungi</taxon>
        <taxon>Dikarya</taxon>
        <taxon>Ascomycota</taxon>
        <taxon>Pezizomycotina</taxon>
        <taxon>Leotiomycetes</taxon>
        <taxon>Helotiales</taxon>
        <taxon>Dermateaceae</taxon>
        <taxon>Phlyctema</taxon>
    </lineage>
</organism>
<gene>
    <name evidence="1" type="ORF">PVAG01_03153</name>
</gene>
<accession>A0ABR4PSQ3</accession>
<dbReference type="Proteomes" id="UP001629113">
    <property type="component" value="Unassembled WGS sequence"/>
</dbReference>
<proteinExistence type="predicted"/>